<dbReference type="EMBL" id="QEXV01000003">
    <property type="protein sequence ID" value="PWE17624.1"/>
    <property type="molecule type" value="Genomic_DNA"/>
</dbReference>
<sequence length="73" mass="8175">MIEVLRTNDPVKLNFAETILRDAGIKAVTLDAETAGVFGGSLPWIKRRLLVSEGDSDQAKRLLRELLPENEQR</sequence>
<protein>
    <submittedName>
        <fullName evidence="2">DUF2007 domain-containing protein</fullName>
    </submittedName>
</protein>
<evidence type="ECO:0000313" key="3">
    <source>
        <dbReference type="Proteomes" id="UP000245168"/>
    </source>
</evidence>
<dbReference type="RefSeq" id="WP_109252855.1">
    <property type="nucleotide sequence ID" value="NZ_QEXV01000003.1"/>
</dbReference>
<proteinExistence type="predicted"/>
<reference evidence="3" key="1">
    <citation type="submission" date="2018-05" db="EMBL/GenBank/DDBJ databases">
        <authorList>
            <person name="Liu B.-T."/>
        </authorList>
    </citation>
    <scope>NUCLEOTIDE SEQUENCE [LARGE SCALE GENOMIC DNA]</scope>
    <source>
        <strain evidence="3">WD6-1</strain>
    </source>
</reference>
<comment type="caution">
    <text evidence="2">The sequence shown here is derived from an EMBL/GenBank/DDBJ whole genome shotgun (WGS) entry which is preliminary data.</text>
</comment>
<evidence type="ECO:0000259" key="1">
    <source>
        <dbReference type="Pfam" id="PF09413"/>
    </source>
</evidence>
<dbReference type="OrthoDB" id="5297170at2"/>
<dbReference type="AlphaFoldDB" id="A0A2U2BUI8"/>
<accession>A0A2U2BUI8</accession>
<gene>
    <name evidence="2" type="ORF">DDZ18_08130</name>
</gene>
<organism evidence="2 3">
    <name type="scientific">Marinicauda salina</name>
    <dbReference type="NCBI Taxonomy" id="2135793"/>
    <lineage>
        <taxon>Bacteria</taxon>
        <taxon>Pseudomonadati</taxon>
        <taxon>Pseudomonadota</taxon>
        <taxon>Alphaproteobacteria</taxon>
        <taxon>Maricaulales</taxon>
        <taxon>Maricaulaceae</taxon>
        <taxon>Marinicauda</taxon>
    </lineage>
</organism>
<dbReference type="InterPro" id="IPR011322">
    <property type="entry name" value="N-reg_PII-like_a/b"/>
</dbReference>
<dbReference type="Pfam" id="PF09413">
    <property type="entry name" value="DUF2007"/>
    <property type="match status" value="1"/>
</dbReference>
<dbReference type="Proteomes" id="UP000245168">
    <property type="component" value="Unassembled WGS sequence"/>
</dbReference>
<name>A0A2U2BUI8_9PROT</name>
<feature type="domain" description="DUF2007" evidence="1">
    <location>
        <begin position="1"/>
        <end position="66"/>
    </location>
</feature>
<keyword evidence="3" id="KW-1185">Reference proteome</keyword>
<dbReference type="InterPro" id="IPR018551">
    <property type="entry name" value="DUF2007"/>
</dbReference>
<dbReference type="Gene3D" id="3.30.70.790">
    <property type="entry name" value="UreE, C-terminal domain"/>
    <property type="match status" value="1"/>
</dbReference>
<evidence type="ECO:0000313" key="2">
    <source>
        <dbReference type="EMBL" id="PWE17624.1"/>
    </source>
</evidence>
<dbReference type="SUPFAM" id="SSF54913">
    <property type="entry name" value="GlnB-like"/>
    <property type="match status" value="1"/>
</dbReference>